<evidence type="ECO:0000256" key="1">
    <source>
        <dbReference type="ARBA" id="ARBA00004202"/>
    </source>
</evidence>
<dbReference type="EMBL" id="AZFH01000027">
    <property type="protein sequence ID" value="KRL82026.1"/>
    <property type="molecule type" value="Genomic_DNA"/>
</dbReference>
<evidence type="ECO:0000256" key="8">
    <source>
        <dbReference type="ARBA" id="ARBA00023136"/>
    </source>
</evidence>
<dbReference type="SMART" id="SM00382">
    <property type="entry name" value="AAA"/>
    <property type="match status" value="2"/>
</dbReference>
<dbReference type="STRING" id="1423740.FC36_GL001250"/>
<dbReference type="PANTHER" id="PTHR43553">
    <property type="entry name" value="HEAVY METAL TRANSPORTER"/>
    <property type="match status" value="1"/>
</dbReference>
<evidence type="ECO:0000313" key="11">
    <source>
        <dbReference type="Proteomes" id="UP000051048"/>
    </source>
</evidence>
<evidence type="ECO:0000256" key="7">
    <source>
        <dbReference type="ARBA" id="ARBA00022967"/>
    </source>
</evidence>
<dbReference type="GO" id="GO:0016887">
    <property type="term" value="F:ATP hydrolysis activity"/>
    <property type="evidence" value="ECO:0007669"/>
    <property type="project" value="InterPro"/>
</dbReference>
<dbReference type="InterPro" id="IPR017871">
    <property type="entry name" value="ABC_transporter-like_CS"/>
</dbReference>
<gene>
    <name evidence="10" type="ORF">FC36_GL001250</name>
</gene>
<proteinExistence type="inferred from homology"/>
<protein>
    <submittedName>
        <fullName evidence="10">Thiamin ABC transporter ATP-binding protein</fullName>
    </submittedName>
</protein>
<keyword evidence="7" id="KW-1278">Translocase</keyword>
<dbReference type="InterPro" id="IPR003439">
    <property type="entry name" value="ABC_transporter-like_ATP-bd"/>
</dbReference>
<dbReference type="Gene3D" id="3.40.50.300">
    <property type="entry name" value="P-loop containing nucleotide triphosphate hydrolases"/>
    <property type="match status" value="2"/>
</dbReference>
<name>A0A0R1TT54_9LACO</name>
<feature type="domain" description="ABC transporter" evidence="9">
    <location>
        <begin position="249"/>
        <end position="459"/>
    </location>
</feature>
<organism evidence="10 11">
    <name type="scientific">Ligilactobacillus equi DSM 15833 = JCM 10991</name>
    <dbReference type="NCBI Taxonomy" id="1423740"/>
    <lineage>
        <taxon>Bacteria</taxon>
        <taxon>Bacillati</taxon>
        <taxon>Bacillota</taxon>
        <taxon>Bacilli</taxon>
        <taxon>Lactobacillales</taxon>
        <taxon>Lactobacillaceae</taxon>
        <taxon>Ligilactobacillus</taxon>
    </lineage>
</organism>
<sequence length="461" mass="51836">MTSLQVKNLTFTYQVEGEAVLRDLNFTLPTQKISLLIGQSGAGKSTFLKLLTGLYPEFGGQISQGQVLLDGQEVGTMCAAKRATKIALLFQNPRQQIVMTTFREQLYFILANLNLPLIEINDRIKQVCQQFNLTAFLDRDLLTLSGGELQRVALASVVAMGSEIIILDEPFANIDLKERRRLLELLRDLQVKQGKTILICDHDLSDYQAYVDHVFQLDQTLHEVNRTILAEVKKPAVNLPLAPDLTGDLSWCNIELWAGKRQLVIDSSYRLGRGKIGLLSGQNGVGKSTFFKALIKQNSYHGKIIFDKQDLARTKAKKWARLVGIVFQNSLDQFVKLTVAEELALSLKKSHHPEYWTPARVQAVAQAFGLWDLNDQVCYQLSGGQQKRLQILGMLIMSPPVLLLDEPFSGLDQVSLKPVLEELQTVTVDLQIATLVISHQLMGITPYLDYQLRLEHQKLGW</sequence>
<evidence type="ECO:0000256" key="4">
    <source>
        <dbReference type="ARBA" id="ARBA00022475"/>
    </source>
</evidence>
<dbReference type="GO" id="GO:0005524">
    <property type="term" value="F:ATP binding"/>
    <property type="evidence" value="ECO:0007669"/>
    <property type="project" value="UniProtKB-KW"/>
</dbReference>
<dbReference type="AlphaFoldDB" id="A0A0R1TT54"/>
<keyword evidence="8" id="KW-0472">Membrane</keyword>
<evidence type="ECO:0000256" key="5">
    <source>
        <dbReference type="ARBA" id="ARBA00022741"/>
    </source>
</evidence>
<keyword evidence="6 10" id="KW-0067">ATP-binding</keyword>
<keyword evidence="3" id="KW-0813">Transport</keyword>
<dbReference type="CDD" id="cd03225">
    <property type="entry name" value="ABC_cobalt_CbiO_domain1"/>
    <property type="match status" value="2"/>
</dbReference>
<dbReference type="RefSeq" id="WP_023860262.1">
    <property type="nucleotide sequence ID" value="NZ_AZFH01000027.1"/>
</dbReference>
<dbReference type="PANTHER" id="PTHR43553:SF27">
    <property type="entry name" value="ENERGY-COUPLING FACTOR TRANSPORTER ATP-BINDING PROTEIN ECFA2"/>
    <property type="match status" value="1"/>
</dbReference>
<dbReference type="PROSITE" id="PS50893">
    <property type="entry name" value="ABC_TRANSPORTER_2"/>
    <property type="match status" value="2"/>
</dbReference>
<feature type="domain" description="ABC transporter" evidence="9">
    <location>
        <begin position="4"/>
        <end position="244"/>
    </location>
</feature>
<evidence type="ECO:0000313" key="10">
    <source>
        <dbReference type="EMBL" id="KRL82026.1"/>
    </source>
</evidence>
<dbReference type="SUPFAM" id="SSF52540">
    <property type="entry name" value="P-loop containing nucleoside triphosphate hydrolases"/>
    <property type="match status" value="2"/>
</dbReference>
<evidence type="ECO:0000259" key="9">
    <source>
        <dbReference type="PROSITE" id="PS50893"/>
    </source>
</evidence>
<reference evidence="10 11" key="1">
    <citation type="journal article" date="2015" name="Genome Announc.">
        <title>Expanding the biotechnology potential of lactobacilli through comparative genomics of 213 strains and associated genera.</title>
        <authorList>
            <person name="Sun Z."/>
            <person name="Harris H.M."/>
            <person name="McCann A."/>
            <person name="Guo C."/>
            <person name="Argimon S."/>
            <person name="Zhang W."/>
            <person name="Yang X."/>
            <person name="Jeffery I.B."/>
            <person name="Cooney J.C."/>
            <person name="Kagawa T.F."/>
            <person name="Liu W."/>
            <person name="Song Y."/>
            <person name="Salvetti E."/>
            <person name="Wrobel A."/>
            <person name="Rasinkangas P."/>
            <person name="Parkhill J."/>
            <person name="Rea M.C."/>
            <person name="O'Sullivan O."/>
            <person name="Ritari J."/>
            <person name="Douillard F.P."/>
            <person name="Paul Ross R."/>
            <person name="Yang R."/>
            <person name="Briner A.E."/>
            <person name="Felis G.E."/>
            <person name="de Vos W.M."/>
            <person name="Barrangou R."/>
            <person name="Klaenhammer T.R."/>
            <person name="Caufield P.W."/>
            <person name="Cui Y."/>
            <person name="Zhang H."/>
            <person name="O'Toole P.W."/>
        </authorList>
    </citation>
    <scope>NUCLEOTIDE SEQUENCE [LARGE SCALE GENOMIC DNA]</scope>
    <source>
        <strain evidence="10 11">DSM 15833</strain>
    </source>
</reference>
<dbReference type="Pfam" id="PF00005">
    <property type="entry name" value="ABC_tran"/>
    <property type="match status" value="2"/>
</dbReference>
<dbReference type="GO" id="GO:0042626">
    <property type="term" value="F:ATPase-coupled transmembrane transporter activity"/>
    <property type="evidence" value="ECO:0007669"/>
    <property type="project" value="TreeGrafter"/>
</dbReference>
<dbReference type="InterPro" id="IPR015856">
    <property type="entry name" value="ABC_transpr_CbiO/EcfA_su"/>
</dbReference>
<dbReference type="Proteomes" id="UP000051048">
    <property type="component" value="Unassembled WGS sequence"/>
</dbReference>
<dbReference type="OrthoDB" id="501320at2"/>
<dbReference type="GO" id="GO:0043190">
    <property type="term" value="C:ATP-binding cassette (ABC) transporter complex"/>
    <property type="evidence" value="ECO:0007669"/>
    <property type="project" value="TreeGrafter"/>
</dbReference>
<evidence type="ECO:0000256" key="6">
    <source>
        <dbReference type="ARBA" id="ARBA00022840"/>
    </source>
</evidence>
<keyword evidence="4" id="KW-1003">Cell membrane</keyword>
<dbReference type="InterPro" id="IPR027417">
    <property type="entry name" value="P-loop_NTPase"/>
</dbReference>
<accession>A0A0R1TT54</accession>
<evidence type="ECO:0000256" key="3">
    <source>
        <dbReference type="ARBA" id="ARBA00022448"/>
    </source>
</evidence>
<dbReference type="PATRIC" id="fig|1423740.3.peg.1350"/>
<dbReference type="InterPro" id="IPR050095">
    <property type="entry name" value="ECF_ABC_transporter_ATP-bd"/>
</dbReference>
<comment type="subcellular location">
    <subcellularLocation>
        <location evidence="1">Cell membrane</location>
        <topology evidence="1">Peripheral membrane protein</topology>
    </subcellularLocation>
</comment>
<evidence type="ECO:0000256" key="2">
    <source>
        <dbReference type="ARBA" id="ARBA00005417"/>
    </source>
</evidence>
<comment type="caution">
    <text evidence="10">The sequence shown here is derived from an EMBL/GenBank/DDBJ whole genome shotgun (WGS) entry which is preliminary data.</text>
</comment>
<comment type="similarity">
    <text evidence="2">Belongs to the ABC transporter superfamily.</text>
</comment>
<dbReference type="PROSITE" id="PS00211">
    <property type="entry name" value="ABC_TRANSPORTER_1"/>
    <property type="match status" value="2"/>
</dbReference>
<dbReference type="InterPro" id="IPR003593">
    <property type="entry name" value="AAA+_ATPase"/>
</dbReference>
<keyword evidence="5" id="KW-0547">Nucleotide-binding</keyword>